<dbReference type="FunFam" id="3.50.50.60:FF:000341">
    <property type="entry name" value="Baeyer-Villiger monooxygenase"/>
    <property type="match status" value="1"/>
</dbReference>
<evidence type="ECO:0000256" key="7">
    <source>
        <dbReference type="ARBA" id="ARBA00023033"/>
    </source>
</evidence>
<keyword evidence="6" id="KW-0560">Oxidoreductase</keyword>
<dbReference type="KEGG" id="kim:G3T16_16875"/>
<dbReference type="InterPro" id="IPR023753">
    <property type="entry name" value="FAD/NAD-binding_dom"/>
</dbReference>
<dbReference type="Gene3D" id="3.50.50.60">
    <property type="entry name" value="FAD/NAD(P)-binding domain"/>
    <property type="match status" value="2"/>
</dbReference>
<evidence type="ECO:0000256" key="2">
    <source>
        <dbReference type="ARBA" id="ARBA00010139"/>
    </source>
</evidence>
<gene>
    <name evidence="9" type="ORF">G3T16_16875</name>
</gene>
<dbReference type="AlphaFoldDB" id="A0A6C0U789"/>
<keyword evidence="3" id="KW-0285">Flavoprotein</keyword>
<protein>
    <submittedName>
        <fullName evidence="9">NAD(P)/FAD-dependent oxidoreductase</fullName>
    </submittedName>
</protein>
<organism evidence="9 10">
    <name type="scientific">Kineobactrum salinum</name>
    <dbReference type="NCBI Taxonomy" id="2708301"/>
    <lineage>
        <taxon>Bacteria</taxon>
        <taxon>Pseudomonadati</taxon>
        <taxon>Pseudomonadota</taxon>
        <taxon>Gammaproteobacteria</taxon>
        <taxon>Cellvibrionales</taxon>
        <taxon>Halieaceae</taxon>
        <taxon>Kineobactrum</taxon>
    </lineage>
</organism>
<proteinExistence type="inferred from homology"/>
<dbReference type="Pfam" id="PF07992">
    <property type="entry name" value="Pyr_redox_2"/>
    <property type="match status" value="1"/>
</dbReference>
<evidence type="ECO:0000313" key="10">
    <source>
        <dbReference type="Proteomes" id="UP000477680"/>
    </source>
</evidence>
<dbReference type="InterPro" id="IPR050775">
    <property type="entry name" value="FAD-binding_Monooxygenases"/>
</dbReference>
<dbReference type="GO" id="GO:0004497">
    <property type="term" value="F:monooxygenase activity"/>
    <property type="evidence" value="ECO:0007669"/>
    <property type="project" value="UniProtKB-KW"/>
</dbReference>
<reference evidence="9 10" key="1">
    <citation type="submission" date="2020-02" db="EMBL/GenBank/DDBJ databases">
        <title>Genome sequencing for Kineobactrum sp. M2.</title>
        <authorList>
            <person name="Park S.-J."/>
        </authorList>
    </citation>
    <scope>NUCLEOTIDE SEQUENCE [LARGE SCALE GENOMIC DNA]</scope>
    <source>
        <strain evidence="9 10">M2</strain>
    </source>
</reference>
<evidence type="ECO:0000259" key="8">
    <source>
        <dbReference type="Pfam" id="PF07992"/>
    </source>
</evidence>
<sequence length="619" mass="70070">MQNHNTVEKNATAEIDVEAWREKCRQERDKRLREDGESQYIHALGDFSEYADSDPFIDKEIIREPLTDEIEVVVIGGGFSGLMAGAQLRSRGISSFRIIEAAGDFGGCWYWNRYPGAQCDIESYVYLPLLEETDYMPKEKYSFAAEIFEHCQRVGHRYDLYRNTCFQTKVAGIEWDDESSRWIIRTNRNDAMKARFVMVAVGVGSKPKLPGIQGIRDFEGPNFHTSHWDFEFTGGDPGCARWDAKDDGEGGTGKLDKLGDKVVAVIGTGATGIQCIPYLARDAKQVYVFQRTPNTVSLRGGNPETDPEWAENLESGWQKKRQENFEDVVIGKAQEDLVDDCWTHLFTEAKAFMKRAGEMTPEQLMFEAEVSEYKVVNRVQKEIEQLIDNQEVAEALKPWYRLSCKRPGYNDEYIPAFNRSNVALVDVSESKGVEKITKDGVVANGKEYKVDCIIFATGFEIAITDFKTGIGFDVVGRNGVSIFDHWANGIRSLHGHSTVGFPNWFYIGFSQNGFGLNQGYMLQEQVKHVTYIIDEAIKRGAKVAEVTLEAEDEWVSIIRENSMVNRPVLESCTPGFYNNEGHLRGGILSESYALGVREFNKVLEAWRQEGNLKGFMLKK</sequence>
<evidence type="ECO:0000256" key="5">
    <source>
        <dbReference type="ARBA" id="ARBA00022857"/>
    </source>
</evidence>
<keyword evidence="7" id="KW-0503">Monooxygenase</keyword>
<keyword evidence="4" id="KW-0274">FAD</keyword>
<dbReference type="PANTHER" id="PTHR43098:SF4">
    <property type="entry name" value="BLR3857 PROTEIN"/>
    <property type="match status" value="1"/>
</dbReference>
<dbReference type="InterPro" id="IPR036188">
    <property type="entry name" value="FAD/NAD-bd_sf"/>
</dbReference>
<evidence type="ECO:0000256" key="4">
    <source>
        <dbReference type="ARBA" id="ARBA00022827"/>
    </source>
</evidence>
<dbReference type="Proteomes" id="UP000477680">
    <property type="component" value="Chromosome"/>
</dbReference>
<dbReference type="EMBL" id="CP048711">
    <property type="protein sequence ID" value="QIB66817.1"/>
    <property type="molecule type" value="Genomic_DNA"/>
</dbReference>
<keyword evidence="10" id="KW-1185">Reference proteome</keyword>
<comment type="cofactor">
    <cofactor evidence="1">
        <name>FAD</name>
        <dbReference type="ChEBI" id="CHEBI:57692"/>
    </cofactor>
</comment>
<accession>A0A6C0U789</accession>
<evidence type="ECO:0000313" key="9">
    <source>
        <dbReference type="EMBL" id="QIB66817.1"/>
    </source>
</evidence>
<name>A0A6C0U789_9GAMM</name>
<comment type="similarity">
    <text evidence="2">Belongs to the FAD-binding monooxygenase family.</text>
</comment>
<dbReference type="SUPFAM" id="SSF51905">
    <property type="entry name" value="FAD/NAD(P)-binding domain"/>
    <property type="match status" value="2"/>
</dbReference>
<keyword evidence="5" id="KW-0521">NADP</keyword>
<evidence type="ECO:0000256" key="1">
    <source>
        <dbReference type="ARBA" id="ARBA00001974"/>
    </source>
</evidence>
<dbReference type="RefSeq" id="WP_163496250.1">
    <property type="nucleotide sequence ID" value="NZ_CP048711.1"/>
</dbReference>
<evidence type="ECO:0000256" key="3">
    <source>
        <dbReference type="ARBA" id="ARBA00022630"/>
    </source>
</evidence>
<feature type="domain" description="FAD/NAD(P)-binding" evidence="8">
    <location>
        <begin position="71"/>
        <end position="296"/>
    </location>
</feature>
<dbReference type="PANTHER" id="PTHR43098">
    <property type="entry name" value="L-ORNITHINE N(5)-MONOOXYGENASE-RELATED"/>
    <property type="match status" value="1"/>
</dbReference>
<evidence type="ECO:0000256" key="6">
    <source>
        <dbReference type="ARBA" id="ARBA00023002"/>
    </source>
</evidence>